<keyword evidence="1" id="KW-1133">Transmembrane helix</keyword>
<dbReference type="EMBL" id="CAXLJM020000204">
    <property type="protein sequence ID" value="CAL8149354.1"/>
    <property type="molecule type" value="Genomic_DNA"/>
</dbReference>
<evidence type="ECO:0000313" key="3">
    <source>
        <dbReference type="Proteomes" id="UP001642540"/>
    </source>
</evidence>
<gene>
    <name evidence="2" type="ORF">ODALV1_LOCUS31708</name>
</gene>
<proteinExistence type="predicted"/>
<reference evidence="2 3" key="1">
    <citation type="submission" date="2024-08" db="EMBL/GenBank/DDBJ databases">
        <authorList>
            <person name="Cucini C."/>
            <person name="Frati F."/>
        </authorList>
    </citation>
    <scope>NUCLEOTIDE SEQUENCE [LARGE SCALE GENOMIC DNA]</scope>
</reference>
<evidence type="ECO:0000313" key="2">
    <source>
        <dbReference type="EMBL" id="CAL8149354.1"/>
    </source>
</evidence>
<evidence type="ECO:0000256" key="1">
    <source>
        <dbReference type="SAM" id="Phobius"/>
    </source>
</evidence>
<feature type="transmembrane region" description="Helical" evidence="1">
    <location>
        <begin position="790"/>
        <end position="814"/>
    </location>
</feature>
<keyword evidence="3" id="KW-1185">Reference proteome</keyword>
<sequence>MTMIFIVFALNIQDWIGGINHVFSIERQLIKKYPEKSKIKKRMDIIGLFACNLVISCGAGTLLVIPLVIYSRFDYIGYILDDIFLNIAIDYIDLVYSPVKYVTVSISVATGEMPEFILPHFNWLTEYENCFNFIYAFAGITYYANIENKISLKNAVEVPIVYYQNLTTFVPLVFQRWTECQTISLVIHFNLFPTVRDTSYHISDIYAYLGFKRAYDCLTYGHYCELETKSLSNYEPLDNYKRVVGMHPLTIFYILPRSDDVQDQFRQLDFMKIYYNPFLQIPYRITYPVQFTNTNNKRSEFILGEKCHQITFMCKFCNVSSEDFYTYYFSDIHTSCQQLGESSISRQTFESIFMDATGNGKKLTYFKLPSLEDFKLMETDWEHLRNIQTAKSLSKVLWLKPRVDEIMLSILLETMQEPSTDIDWQRSRWGPGVGATPLMNLIIGNIKLDTMSFNFVTCGNKLNSLDLLIYLHSFDTITWLILILVVYISVYMVRSIRKTYKEGLETIHHDSDSLLLAIYAFLLNTSVSTRELRKNNKLRRFFVVWLLTSIIISNSYKGENISKATEPMQFQKLEKILDLKRFQLFAKAINTDEYFGFSFHSRYRSTDFGSELSGHLHDILGNSNFSPMITSAWNQISLENKSSLDNDSDSAYKWNQDIMDLAKMLLELHRLPFNITSNKSVLEVGTLIGKCNKTAFIGRQDEVNEIVKNLEGDCNTLIYTGKDRFLEKTATWFVQENGGCYIKDRLSYLGESGIYTFWKQLIDRSRKDSGKNLCSRNAIPSISLQSNIRVIFYAVSCLYVIISVAFGLELLGVLKST</sequence>
<organism evidence="2 3">
    <name type="scientific">Orchesella dallaii</name>
    <dbReference type="NCBI Taxonomy" id="48710"/>
    <lineage>
        <taxon>Eukaryota</taxon>
        <taxon>Metazoa</taxon>
        <taxon>Ecdysozoa</taxon>
        <taxon>Arthropoda</taxon>
        <taxon>Hexapoda</taxon>
        <taxon>Collembola</taxon>
        <taxon>Entomobryomorpha</taxon>
        <taxon>Entomobryoidea</taxon>
        <taxon>Orchesellidae</taxon>
        <taxon>Orchesellinae</taxon>
        <taxon>Orchesella</taxon>
    </lineage>
</organism>
<keyword evidence="1" id="KW-0812">Transmembrane</keyword>
<name>A0ABP1SAF7_9HEXA</name>
<feature type="transmembrane region" description="Helical" evidence="1">
    <location>
        <begin position="467"/>
        <end position="493"/>
    </location>
</feature>
<feature type="transmembrane region" description="Helical" evidence="1">
    <location>
        <begin position="45"/>
        <end position="70"/>
    </location>
</feature>
<accession>A0ABP1SAF7</accession>
<dbReference type="Proteomes" id="UP001642540">
    <property type="component" value="Unassembled WGS sequence"/>
</dbReference>
<protein>
    <submittedName>
        <fullName evidence="2">Uncharacterized protein</fullName>
    </submittedName>
</protein>
<comment type="caution">
    <text evidence="2">The sequence shown here is derived from an EMBL/GenBank/DDBJ whole genome shotgun (WGS) entry which is preliminary data.</text>
</comment>
<keyword evidence="1" id="KW-0472">Membrane</keyword>